<evidence type="ECO:0000256" key="7">
    <source>
        <dbReference type="ARBA" id="ARBA00022989"/>
    </source>
</evidence>
<sequence>MEKANHDSDSRPIWIVSRRRHGSSSSSDDGGDPGSSFSSESSPPSLLGSSRSNSVNRYDLPEYKTDTSFDLSSDEEEEVYAQVVKFSPNSFESQSDVSLNGLLHSLGNQSENSNSSDEPQYWIRVCGREDSKQAVSLFRKLFKLHDVAADIILKTPQRPKMLSVDSTLLLISHIPSKPEDDSQHYIEMSNTQLGLMTFLGSPFCVSFHDDDDQGVRNWTSALDERIRINVEGFRHKKASALVPFILRAVVDKYFPLLESYSDDLEELEEWLMTGKTSKNVAKAISRVKRDMSRLRRVIWPMREYIADAMLSDFFQDLETKRHATFCRTLEIGKARTDSLCDTPPSRKMQELYEHLTYLADMVETQRDISTGLVDLYLSSQDHKTQEVVQRLTVIGATFIPFSFFAGVYGMNFEHLPEFKFKVGYILFWMFVSCSGCFLLYSFRKWKWI</sequence>
<dbReference type="PANTHER" id="PTHR46494">
    <property type="entry name" value="CORA FAMILY METAL ION TRANSPORTER (EUROFUNG)"/>
    <property type="match status" value="1"/>
</dbReference>
<dbReference type="GO" id="GO:0005886">
    <property type="term" value="C:plasma membrane"/>
    <property type="evidence" value="ECO:0007669"/>
    <property type="project" value="UniProtKB-SubCell"/>
</dbReference>
<proteinExistence type="inferred from homology"/>
<reference evidence="14" key="1">
    <citation type="submission" date="2021-01" db="EMBL/GenBank/DDBJ databases">
        <authorList>
            <person name="Corre E."/>
            <person name="Pelletier E."/>
            <person name="Niang G."/>
            <person name="Scheremetjew M."/>
            <person name="Finn R."/>
            <person name="Kale V."/>
            <person name="Holt S."/>
            <person name="Cochrane G."/>
            <person name="Meng A."/>
            <person name="Brown T."/>
            <person name="Cohen L."/>
        </authorList>
    </citation>
    <scope>NUCLEOTIDE SEQUENCE</scope>
    <source>
        <strain evidence="14">CCMP 769</strain>
    </source>
</reference>
<evidence type="ECO:0000256" key="4">
    <source>
        <dbReference type="ARBA" id="ARBA00022475"/>
    </source>
</evidence>
<dbReference type="SUPFAM" id="SSF144083">
    <property type="entry name" value="Magnesium transport protein CorA, transmembrane region"/>
    <property type="match status" value="1"/>
</dbReference>
<dbReference type="FunFam" id="1.20.58.340:FF:000004">
    <property type="entry name" value="Magnesium transport protein CorA"/>
    <property type="match status" value="1"/>
</dbReference>
<dbReference type="PANTHER" id="PTHR46494:SF1">
    <property type="entry name" value="CORA FAMILY METAL ION TRANSPORTER (EUROFUNG)"/>
    <property type="match status" value="1"/>
</dbReference>
<keyword evidence="7 13" id="KW-1133">Transmembrane helix</keyword>
<organism evidence="14">
    <name type="scientific">Rhodosorus marinus</name>
    <dbReference type="NCBI Taxonomy" id="101924"/>
    <lineage>
        <taxon>Eukaryota</taxon>
        <taxon>Rhodophyta</taxon>
        <taxon>Stylonematophyceae</taxon>
        <taxon>Stylonematales</taxon>
        <taxon>Stylonemataceae</taxon>
        <taxon>Rhodosorus</taxon>
    </lineage>
</organism>
<evidence type="ECO:0000256" key="3">
    <source>
        <dbReference type="ARBA" id="ARBA00022448"/>
    </source>
</evidence>
<feature type="transmembrane region" description="Helical" evidence="13">
    <location>
        <begin position="391"/>
        <end position="410"/>
    </location>
</feature>
<evidence type="ECO:0000256" key="11">
    <source>
        <dbReference type="ARBA" id="ARBA00045497"/>
    </source>
</evidence>
<name>A0A7S3ENE6_9RHOD</name>
<evidence type="ECO:0000256" key="8">
    <source>
        <dbReference type="ARBA" id="ARBA00023065"/>
    </source>
</evidence>
<dbReference type="GO" id="GO:0015095">
    <property type="term" value="F:magnesium ion transmembrane transporter activity"/>
    <property type="evidence" value="ECO:0007669"/>
    <property type="project" value="TreeGrafter"/>
</dbReference>
<protein>
    <recommendedName>
        <fullName evidence="15">Magnesium and cobalt transport protein CorA</fullName>
    </recommendedName>
</protein>
<evidence type="ECO:0000256" key="6">
    <source>
        <dbReference type="ARBA" id="ARBA00022842"/>
    </source>
</evidence>
<dbReference type="GO" id="GO:0015087">
    <property type="term" value="F:cobalt ion transmembrane transporter activity"/>
    <property type="evidence" value="ECO:0007669"/>
    <property type="project" value="TreeGrafter"/>
</dbReference>
<comment type="similarity">
    <text evidence="2">Belongs to the CorA metal ion transporter (MIT) (TC 1.A.35) family.</text>
</comment>
<dbReference type="InterPro" id="IPR045863">
    <property type="entry name" value="CorA_TM1_TM2"/>
</dbReference>
<evidence type="ECO:0000256" key="10">
    <source>
        <dbReference type="ARBA" id="ARBA00034269"/>
    </source>
</evidence>
<evidence type="ECO:0000256" key="5">
    <source>
        <dbReference type="ARBA" id="ARBA00022692"/>
    </source>
</evidence>
<accession>A0A7S3ENE6</accession>
<comment type="function">
    <text evidence="11">Mediates influx of magnesium ions. Alternates between open and closed states. Activated by low cytoplasmic Mg(2+) levels. Inactive when cytoplasmic Mg(2+) levels are high.</text>
</comment>
<keyword evidence="9 13" id="KW-0472">Membrane</keyword>
<feature type="region of interest" description="Disordered" evidence="12">
    <location>
        <begin position="1"/>
        <end position="59"/>
    </location>
</feature>
<evidence type="ECO:0008006" key="15">
    <source>
        <dbReference type="Google" id="ProtNLM"/>
    </source>
</evidence>
<dbReference type="EMBL" id="HBHW01040952">
    <property type="protein sequence ID" value="CAE0063411.1"/>
    <property type="molecule type" value="Transcribed_RNA"/>
</dbReference>
<comment type="subcellular location">
    <subcellularLocation>
        <location evidence="1">Cell membrane</location>
        <topology evidence="1">Multi-pass membrane protein</topology>
    </subcellularLocation>
</comment>
<keyword evidence="6" id="KW-0460">Magnesium</keyword>
<evidence type="ECO:0000256" key="1">
    <source>
        <dbReference type="ARBA" id="ARBA00004651"/>
    </source>
</evidence>
<gene>
    <name evidence="14" type="ORF">RMAR00112_LOCUS31483</name>
</gene>
<dbReference type="GO" id="GO:0000287">
    <property type="term" value="F:magnesium ion binding"/>
    <property type="evidence" value="ECO:0007669"/>
    <property type="project" value="TreeGrafter"/>
</dbReference>
<keyword evidence="8" id="KW-0406">Ion transport</keyword>
<evidence type="ECO:0000256" key="2">
    <source>
        <dbReference type="ARBA" id="ARBA00009765"/>
    </source>
</evidence>
<evidence type="ECO:0000256" key="9">
    <source>
        <dbReference type="ARBA" id="ARBA00023136"/>
    </source>
</evidence>
<dbReference type="InterPro" id="IPR002523">
    <property type="entry name" value="MgTranspt_CorA/ZnTranspt_ZntB"/>
</dbReference>
<keyword evidence="5 13" id="KW-0812">Transmembrane</keyword>
<evidence type="ECO:0000313" key="14">
    <source>
        <dbReference type="EMBL" id="CAE0063411.1"/>
    </source>
</evidence>
<evidence type="ECO:0000256" key="13">
    <source>
        <dbReference type="SAM" id="Phobius"/>
    </source>
</evidence>
<dbReference type="Pfam" id="PF01544">
    <property type="entry name" value="CorA"/>
    <property type="match status" value="1"/>
</dbReference>
<dbReference type="Gene3D" id="3.30.460.20">
    <property type="entry name" value="CorA soluble domain-like"/>
    <property type="match status" value="1"/>
</dbReference>
<dbReference type="Gene3D" id="1.20.58.340">
    <property type="entry name" value="Magnesium transport protein CorA, transmembrane region"/>
    <property type="match status" value="2"/>
</dbReference>
<dbReference type="InterPro" id="IPR045861">
    <property type="entry name" value="CorA_cytoplasmic_dom"/>
</dbReference>
<feature type="compositionally biased region" description="Basic and acidic residues" evidence="12">
    <location>
        <begin position="1"/>
        <end position="10"/>
    </location>
</feature>
<comment type="catalytic activity">
    <reaction evidence="10">
        <text>Mg(2+)(in) = Mg(2+)(out)</text>
        <dbReference type="Rhea" id="RHEA:29827"/>
        <dbReference type="ChEBI" id="CHEBI:18420"/>
    </reaction>
</comment>
<keyword evidence="4" id="KW-1003">Cell membrane</keyword>
<dbReference type="AlphaFoldDB" id="A0A7S3ENE6"/>
<keyword evidence="3" id="KW-0813">Transport</keyword>
<feature type="compositionally biased region" description="Low complexity" evidence="12">
    <location>
        <begin position="23"/>
        <end position="54"/>
    </location>
</feature>
<dbReference type="SUPFAM" id="SSF143865">
    <property type="entry name" value="CorA soluble domain-like"/>
    <property type="match status" value="1"/>
</dbReference>
<dbReference type="GO" id="GO:0050897">
    <property type="term" value="F:cobalt ion binding"/>
    <property type="evidence" value="ECO:0007669"/>
    <property type="project" value="TreeGrafter"/>
</dbReference>
<evidence type="ECO:0000256" key="12">
    <source>
        <dbReference type="SAM" id="MobiDB-lite"/>
    </source>
</evidence>
<feature type="transmembrane region" description="Helical" evidence="13">
    <location>
        <begin position="422"/>
        <end position="442"/>
    </location>
</feature>